<evidence type="ECO:0000256" key="7">
    <source>
        <dbReference type="ARBA" id="ARBA00022837"/>
    </source>
</evidence>
<dbReference type="InterPro" id="IPR019794">
    <property type="entry name" value="Peroxidases_AS"/>
</dbReference>
<feature type="site" description="Transition state stabilizer" evidence="12">
    <location>
        <position position="143"/>
    </location>
</feature>
<feature type="binding site" evidence="11">
    <location>
        <position position="155"/>
    </location>
    <ligand>
        <name>Ca(2+)</name>
        <dbReference type="ChEBI" id="CHEBI:29108"/>
        <label>1</label>
    </ligand>
</feature>
<evidence type="ECO:0000256" key="4">
    <source>
        <dbReference type="ARBA" id="ARBA00022559"/>
    </source>
</evidence>
<dbReference type="PROSITE" id="PS50873">
    <property type="entry name" value="PEROXIDASE_4"/>
    <property type="match status" value="1"/>
</dbReference>
<keyword evidence="4" id="KW-0575">Peroxidase</keyword>
<dbReference type="OrthoDB" id="2113341at2759"/>
<comment type="similarity">
    <text evidence="14">Belongs to the peroxidase family.</text>
</comment>
<comment type="caution">
    <text evidence="16">The sequence shown here is derived from an EMBL/GenBank/DDBJ whole genome shotgun (WGS) entry which is preliminary data.</text>
</comment>
<dbReference type="GO" id="GO:0020037">
    <property type="term" value="F:heme binding"/>
    <property type="evidence" value="ECO:0007669"/>
    <property type="project" value="InterPro"/>
</dbReference>
<feature type="domain" description="Plant heme peroxidase family profile" evidence="15">
    <location>
        <begin position="99"/>
        <end position="253"/>
    </location>
</feature>
<evidence type="ECO:0000313" key="16">
    <source>
        <dbReference type="EMBL" id="KAJ8536967.1"/>
    </source>
</evidence>
<dbReference type="AlphaFoldDB" id="A0A9Q1LK03"/>
<keyword evidence="17" id="KW-1185">Reference proteome</keyword>
<dbReference type="PRINTS" id="PR00458">
    <property type="entry name" value="PEROXIDASE"/>
</dbReference>
<dbReference type="SUPFAM" id="SSF48113">
    <property type="entry name" value="Heme-dependent peroxidases"/>
    <property type="match status" value="1"/>
</dbReference>
<evidence type="ECO:0000256" key="12">
    <source>
        <dbReference type="PIRSR" id="PIRSR600823-4"/>
    </source>
</evidence>
<evidence type="ECO:0000256" key="13">
    <source>
        <dbReference type="PIRSR" id="PIRSR600823-5"/>
    </source>
</evidence>
<keyword evidence="8" id="KW-0560">Oxidoreductase</keyword>
<dbReference type="Proteomes" id="UP001152561">
    <property type="component" value="Unassembled WGS sequence"/>
</dbReference>
<comment type="cofactor">
    <cofactor evidence="2">
        <name>heme b</name>
        <dbReference type="ChEBI" id="CHEBI:60344"/>
    </cofactor>
</comment>
<organism evidence="16 17">
    <name type="scientific">Anisodus acutangulus</name>
    <dbReference type="NCBI Taxonomy" id="402998"/>
    <lineage>
        <taxon>Eukaryota</taxon>
        <taxon>Viridiplantae</taxon>
        <taxon>Streptophyta</taxon>
        <taxon>Embryophyta</taxon>
        <taxon>Tracheophyta</taxon>
        <taxon>Spermatophyta</taxon>
        <taxon>Magnoliopsida</taxon>
        <taxon>eudicotyledons</taxon>
        <taxon>Gunneridae</taxon>
        <taxon>Pentapetalae</taxon>
        <taxon>asterids</taxon>
        <taxon>lamiids</taxon>
        <taxon>Solanales</taxon>
        <taxon>Solanaceae</taxon>
        <taxon>Solanoideae</taxon>
        <taxon>Hyoscyameae</taxon>
        <taxon>Anisodus</taxon>
    </lineage>
</organism>
<dbReference type="Gene3D" id="1.10.520.10">
    <property type="match status" value="1"/>
</dbReference>
<feature type="active site" description="Proton acceptor" evidence="10">
    <location>
        <position position="147"/>
    </location>
</feature>
<dbReference type="Pfam" id="PF00141">
    <property type="entry name" value="peroxidase"/>
    <property type="match status" value="1"/>
</dbReference>
<dbReference type="GO" id="GO:0046872">
    <property type="term" value="F:metal ion binding"/>
    <property type="evidence" value="ECO:0007669"/>
    <property type="project" value="UniProtKB-KW"/>
</dbReference>
<dbReference type="PRINTS" id="PR00461">
    <property type="entry name" value="PLPEROXIDASE"/>
</dbReference>
<keyword evidence="7 11" id="KW-0106">Calcium</keyword>
<evidence type="ECO:0000313" key="17">
    <source>
        <dbReference type="Proteomes" id="UP001152561"/>
    </source>
</evidence>
<feature type="binding site" evidence="11">
    <location>
        <position position="157"/>
    </location>
    <ligand>
        <name>Ca(2+)</name>
        <dbReference type="ChEBI" id="CHEBI:29108"/>
        <label>1</label>
    </ligand>
</feature>
<evidence type="ECO:0000256" key="14">
    <source>
        <dbReference type="RuleBase" id="RU004241"/>
    </source>
</evidence>
<dbReference type="PROSITE" id="PS00436">
    <property type="entry name" value="PEROXIDASE_2"/>
    <property type="match status" value="1"/>
</dbReference>
<keyword evidence="9" id="KW-0408">Iron</keyword>
<comment type="catalytic activity">
    <reaction evidence="1">
        <text>2 a phenolic donor + H2O2 = 2 a phenolic radical donor + 2 H2O</text>
        <dbReference type="Rhea" id="RHEA:56136"/>
        <dbReference type="ChEBI" id="CHEBI:15377"/>
        <dbReference type="ChEBI" id="CHEBI:16240"/>
        <dbReference type="ChEBI" id="CHEBI:139520"/>
        <dbReference type="ChEBI" id="CHEBI:139521"/>
        <dbReference type="EC" id="1.11.1.7"/>
    </reaction>
</comment>
<dbReference type="InterPro" id="IPR000823">
    <property type="entry name" value="Peroxidase_pln"/>
</dbReference>
<gene>
    <name evidence="16" type="ORF">K7X08_035368</name>
</gene>
<keyword evidence="6 11" id="KW-0479">Metal-binding</keyword>
<dbReference type="EMBL" id="JAJAGQ010000018">
    <property type="protein sequence ID" value="KAJ8536967.1"/>
    <property type="molecule type" value="Genomic_DNA"/>
</dbReference>
<evidence type="ECO:0000256" key="8">
    <source>
        <dbReference type="ARBA" id="ARBA00023002"/>
    </source>
</evidence>
<feature type="binding site" evidence="11">
    <location>
        <position position="153"/>
    </location>
    <ligand>
        <name>Ca(2+)</name>
        <dbReference type="ChEBI" id="CHEBI:29108"/>
        <label>1</label>
    </ligand>
</feature>
<dbReference type="GO" id="GO:0140825">
    <property type="term" value="F:lactoperoxidase activity"/>
    <property type="evidence" value="ECO:0007669"/>
    <property type="project" value="UniProtKB-EC"/>
</dbReference>
<dbReference type="InterPro" id="IPR010255">
    <property type="entry name" value="Haem_peroxidase_sf"/>
</dbReference>
<dbReference type="InterPro" id="IPR002016">
    <property type="entry name" value="Haem_peroxidase"/>
</dbReference>
<sequence length="253" mass="27762">MARINVLTHRGDNLNSPFMEVKKDLDKENLGLLKGEVTEDQRANVVTEPYFYHHSVDASEGKYGSCSDGSGYDSMKQFLLSVVDDPVVHSNRKARLGNHHSSGLYDNSSDWDHVAEDDMAEFIVKQVTKAFFKDKGVAAGLVRMHFHDCFVRGCDGSVLIDSTPSNKADKDSPANNPSLRGFEVIDSAKARLESVCPGVVSCADTIAFAARDSIEIEHTPLVDLIAGLSVTDYTTSTQQQDRILVLILPMQPS</sequence>
<feature type="disulfide bond" evidence="13">
    <location>
        <begin position="149"/>
        <end position="154"/>
    </location>
</feature>
<comment type="cofactor">
    <cofactor evidence="11">
        <name>Ca(2+)</name>
        <dbReference type="ChEBI" id="CHEBI:29108"/>
    </cofactor>
    <text evidence="11">Binds 2 calcium ions per subunit.</text>
</comment>
<evidence type="ECO:0000256" key="6">
    <source>
        <dbReference type="ARBA" id="ARBA00022723"/>
    </source>
</evidence>
<evidence type="ECO:0000256" key="10">
    <source>
        <dbReference type="PIRSR" id="PIRSR600823-1"/>
    </source>
</evidence>
<accession>A0A9Q1LK03</accession>
<feature type="binding site" evidence="11">
    <location>
        <position position="148"/>
    </location>
    <ligand>
        <name>Ca(2+)</name>
        <dbReference type="ChEBI" id="CHEBI:29108"/>
        <label>1</label>
    </ligand>
</feature>
<proteinExistence type="inferred from homology"/>
<keyword evidence="13" id="KW-1015">Disulfide bond</keyword>
<evidence type="ECO:0000256" key="5">
    <source>
        <dbReference type="ARBA" id="ARBA00022617"/>
    </source>
</evidence>
<name>A0A9Q1LK03_9SOLA</name>
<evidence type="ECO:0000256" key="2">
    <source>
        <dbReference type="ARBA" id="ARBA00001970"/>
    </source>
</evidence>
<reference evidence="17" key="1">
    <citation type="journal article" date="2023" name="Proc. Natl. Acad. Sci. U.S.A.">
        <title>Genomic and structural basis for evolution of tropane alkaloid biosynthesis.</title>
        <authorList>
            <person name="Wanga Y.-J."/>
            <person name="Taina T."/>
            <person name="Yua J.-Y."/>
            <person name="Lia J."/>
            <person name="Xua B."/>
            <person name="Chenc J."/>
            <person name="D'Auriad J.C."/>
            <person name="Huanga J.-P."/>
            <person name="Huanga S.-X."/>
        </authorList>
    </citation>
    <scope>NUCLEOTIDE SEQUENCE [LARGE SCALE GENOMIC DNA]</scope>
    <source>
        <strain evidence="17">cv. KIB-2019</strain>
    </source>
</reference>
<evidence type="ECO:0000256" key="11">
    <source>
        <dbReference type="PIRSR" id="PIRSR600823-3"/>
    </source>
</evidence>
<dbReference type="EC" id="1.11.1.7" evidence="3"/>
<evidence type="ECO:0000256" key="9">
    <source>
        <dbReference type="ARBA" id="ARBA00023004"/>
    </source>
</evidence>
<evidence type="ECO:0000256" key="3">
    <source>
        <dbReference type="ARBA" id="ARBA00012313"/>
    </source>
</evidence>
<dbReference type="GO" id="GO:0006979">
    <property type="term" value="P:response to oxidative stress"/>
    <property type="evidence" value="ECO:0007669"/>
    <property type="project" value="InterPro"/>
</dbReference>
<feature type="binding site" evidence="11">
    <location>
        <position position="151"/>
    </location>
    <ligand>
        <name>Ca(2+)</name>
        <dbReference type="ChEBI" id="CHEBI:29108"/>
        <label>1</label>
    </ligand>
</feature>
<protein>
    <recommendedName>
        <fullName evidence="3">peroxidase</fullName>
        <ecNumber evidence="3">1.11.1.7</ecNumber>
    </recommendedName>
</protein>
<evidence type="ECO:0000256" key="1">
    <source>
        <dbReference type="ARBA" id="ARBA00000189"/>
    </source>
</evidence>
<keyword evidence="5" id="KW-0349">Heme</keyword>
<evidence type="ECO:0000259" key="15">
    <source>
        <dbReference type="PROSITE" id="PS50873"/>
    </source>
</evidence>
<dbReference type="PANTHER" id="PTHR31235">
    <property type="entry name" value="PEROXIDASE 25-RELATED"/>
    <property type="match status" value="1"/>
</dbReference>